<dbReference type="RefSeq" id="XP_007922149.1">
    <property type="nucleotide sequence ID" value="XM_007923958.1"/>
</dbReference>
<feature type="chain" id="PRO_5004110617" description="Secreted protein" evidence="1">
    <location>
        <begin position="31"/>
        <end position="70"/>
    </location>
</feature>
<dbReference type="HOGENOM" id="CLU_2758873_0_0_1"/>
<dbReference type="EMBL" id="KB446555">
    <property type="protein sequence ID" value="EME89576.1"/>
    <property type="molecule type" value="Genomic_DNA"/>
</dbReference>
<evidence type="ECO:0008006" key="4">
    <source>
        <dbReference type="Google" id="ProtNLM"/>
    </source>
</evidence>
<name>N1QBN8_PSEFD</name>
<dbReference type="GeneID" id="19335991"/>
<protein>
    <recommendedName>
        <fullName evidence="4">Secreted protein</fullName>
    </recommendedName>
</protein>
<dbReference type="Proteomes" id="UP000016932">
    <property type="component" value="Unassembled WGS sequence"/>
</dbReference>
<evidence type="ECO:0000313" key="2">
    <source>
        <dbReference type="EMBL" id="EME89576.1"/>
    </source>
</evidence>
<gene>
    <name evidence="2" type="ORF">MYCFIDRAFT_201994</name>
</gene>
<evidence type="ECO:0000256" key="1">
    <source>
        <dbReference type="SAM" id="SignalP"/>
    </source>
</evidence>
<sequence length="70" mass="7298">MPLSPALLPCCLSGLALVLIEGCAEVVALADDDVVAVEDAEVRELGLCVVEINVVADFELVVALGRISEF</sequence>
<dbReference type="VEuPathDB" id="FungiDB:MYCFIDRAFT_201994"/>
<dbReference type="AlphaFoldDB" id="N1QBN8"/>
<dbReference type="KEGG" id="pfj:MYCFIDRAFT_201994"/>
<keyword evidence="1" id="KW-0732">Signal</keyword>
<evidence type="ECO:0000313" key="3">
    <source>
        <dbReference type="Proteomes" id="UP000016932"/>
    </source>
</evidence>
<proteinExistence type="predicted"/>
<organism evidence="2 3">
    <name type="scientific">Pseudocercospora fijiensis (strain CIRAD86)</name>
    <name type="common">Black leaf streak disease fungus</name>
    <name type="synonym">Mycosphaerella fijiensis</name>
    <dbReference type="NCBI Taxonomy" id="383855"/>
    <lineage>
        <taxon>Eukaryota</taxon>
        <taxon>Fungi</taxon>
        <taxon>Dikarya</taxon>
        <taxon>Ascomycota</taxon>
        <taxon>Pezizomycotina</taxon>
        <taxon>Dothideomycetes</taxon>
        <taxon>Dothideomycetidae</taxon>
        <taxon>Mycosphaerellales</taxon>
        <taxon>Mycosphaerellaceae</taxon>
        <taxon>Pseudocercospora</taxon>
    </lineage>
</organism>
<accession>N1QBN8</accession>
<feature type="signal peptide" evidence="1">
    <location>
        <begin position="1"/>
        <end position="30"/>
    </location>
</feature>
<keyword evidence="3" id="KW-1185">Reference proteome</keyword>
<reference evidence="2 3" key="1">
    <citation type="journal article" date="2012" name="PLoS Pathog.">
        <title>Diverse lifestyles and strategies of plant pathogenesis encoded in the genomes of eighteen Dothideomycetes fungi.</title>
        <authorList>
            <person name="Ohm R.A."/>
            <person name="Feau N."/>
            <person name="Henrissat B."/>
            <person name="Schoch C.L."/>
            <person name="Horwitz B.A."/>
            <person name="Barry K.W."/>
            <person name="Condon B.J."/>
            <person name="Copeland A.C."/>
            <person name="Dhillon B."/>
            <person name="Glaser F."/>
            <person name="Hesse C.N."/>
            <person name="Kosti I."/>
            <person name="LaButti K."/>
            <person name="Lindquist E.A."/>
            <person name="Lucas S."/>
            <person name="Salamov A.A."/>
            <person name="Bradshaw R.E."/>
            <person name="Ciuffetti L."/>
            <person name="Hamelin R.C."/>
            <person name="Kema G.H.J."/>
            <person name="Lawrence C."/>
            <person name="Scott J.A."/>
            <person name="Spatafora J.W."/>
            <person name="Turgeon B.G."/>
            <person name="de Wit P.J.G.M."/>
            <person name="Zhong S."/>
            <person name="Goodwin S.B."/>
            <person name="Grigoriev I.V."/>
        </authorList>
    </citation>
    <scope>NUCLEOTIDE SEQUENCE [LARGE SCALE GENOMIC DNA]</scope>
    <source>
        <strain evidence="2 3">CIRAD86</strain>
    </source>
</reference>